<comment type="similarity">
    <text evidence="1">Belongs to the RutC family.</text>
</comment>
<dbReference type="AlphaFoldDB" id="A0AA43UCR8"/>
<dbReference type="EMBL" id="JAUNQW010000015">
    <property type="protein sequence ID" value="MDO5457553.1"/>
    <property type="molecule type" value="Genomic_DNA"/>
</dbReference>
<protein>
    <submittedName>
        <fullName evidence="2">RidA family protein</fullName>
    </submittedName>
</protein>
<dbReference type="InterPro" id="IPR006175">
    <property type="entry name" value="YjgF/YER057c/UK114"/>
</dbReference>
<evidence type="ECO:0000256" key="1">
    <source>
        <dbReference type="ARBA" id="ARBA00010552"/>
    </source>
</evidence>
<dbReference type="GO" id="GO:0005829">
    <property type="term" value="C:cytosol"/>
    <property type="evidence" value="ECO:0007669"/>
    <property type="project" value="TreeGrafter"/>
</dbReference>
<dbReference type="PANTHER" id="PTHR11803">
    <property type="entry name" value="2-IMINOBUTANOATE/2-IMINOPROPANOATE DEAMINASE RIDA"/>
    <property type="match status" value="1"/>
</dbReference>
<dbReference type="Pfam" id="PF01042">
    <property type="entry name" value="Ribonuc_L-PSP"/>
    <property type="match status" value="1"/>
</dbReference>
<dbReference type="InterPro" id="IPR006056">
    <property type="entry name" value="RidA"/>
</dbReference>
<evidence type="ECO:0000313" key="3">
    <source>
        <dbReference type="Proteomes" id="UP001171751"/>
    </source>
</evidence>
<reference evidence="2" key="1">
    <citation type="submission" date="2023-07" db="EMBL/GenBank/DDBJ databases">
        <title>Between Cages and Wild: Unraveling the Impact of Captivity on Animal Microbiomes and Antimicrobial Resistance.</title>
        <authorList>
            <person name="Schmartz G.P."/>
            <person name="Rehner J."/>
            <person name="Schuff M.J."/>
            <person name="Becker S.L."/>
            <person name="Kravczyk M."/>
            <person name="Gurevich A."/>
            <person name="Francke R."/>
            <person name="Mueller R."/>
            <person name="Keller V."/>
            <person name="Keller A."/>
        </authorList>
    </citation>
    <scope>NUCLEOTIDE SEQUENCE</scope>
    <source>
        <strain evidence="2">S39M_St_73</strain>
    </source>
</reference>
<name>A0AA43UCR8_9LACT</name>
<dbReference type="Proteomes" id="UP001171751">
    <property type="component" value="Unassembled WGS sequence"/>
</dbReference>
<dbReference type="PROSITE" id="PS01094">
    <property type="entry name" value="UPF0076"/>
    <property type="match status" value="1"/>
</dbReference>
<dbReference type="InterPro" id="IPR019897">
    <property type="entry name" value="RidA_CS"/>
</dbReference>
<proteinExistence type="inferred from homology"/>
<dbReference type="PANTHER" id="PTHR11803:SF39">
    <property type="entry name" value="2-IMINOBUTANOATE_2-IMINOPROPANOATE DEAMINASE"/>
    <property type="match status" value="1"/>
</dbReference>
<accession>A0AA43UCR8</accession>
<dbReference type="SUPFAM" id="SSF55298">
    <property type="entry name" value="YjgF-like"/>
    <property type="match status" value="1"/>
</dbReference>
<gene>
    <name evidence="2" type="ORF">Q4F26_04330</name>
</gene>
<evidence type="ECO:0000313" key="2">
    <source>
        <dbReference type="EMBL" id="MDO5457553.1"/>
    </source>
</evidence>
<dbReference type="FunFam" id="3.30.1330.40:FF:000001">
    <property type="entry name" value="L-PSP family endoribonuclease"/>
    <property type="match status" value="1"/>
</dbReference>
<dbReference type="Gene3D" id="3.30.1330.40">
    <property type="entry name" value="RutC-like"/>
    <property type="match status" value="1"/>
</dbReference>
<sequence>MKKIESAHAPAALGPYSQGIIHGDTVFLSGQLGIDPESGNMHDSLEDQTHQIFKNIENVLKEADANLNDIIKVTVLLEDINDFAAVNEIYGTYFEDPFPARSAFAVKDLPAGGKIEIEIIASVAK</sequence>
<comment type="caution">
    <text evidence="2">The sequence shown here is derived from an EMBL/GenBank/DDBJ whole genome shotgun (WGS) entry which is preliminary data.</text>
</comment>
<organism evidence="2 3">
    <name type="scientific">Atopococcus tabaci</name>
    <dbReference type="NCBI Taxonomy" id="269774"/>
    <lineage>
        <taxon>Bacteria</taxon>
        <taxon>Bacillati</taxon>
        <taxon>Bacillota</taxon>
        <taxon>Bacilli</taxon>
        <taxon>Lactobacillales</taxon>
        <taxon>Carnobacteriaceae</taxon>
        <taxon>Atopococcus</taxon>
    </lineage>
</organism>
<dbReference type="CDD" id="cd00448">
    <property type="entry name" value="YjgF_YER057c_UK114_family"/>
    <property type="match status" value="1"/>
</dbReference>
<dbReference type="NCBIfam" id="TIGR00004">
    <property type="entry name" value="Rid family detoxifying hydrolase"/>
    <property type="match status" value="1"/>
</dbReference>
<keyword evidence="3" id="KW-1185">Reference proteome</keyword>
<dbReference type="GO" id="GO:0019239">
    <property type="term" value="F:deaminase activity"/>
    <property type="evidence" value="ECO:0007669"/>
    <property type="project" value="TreeGrafter"/>
</dbReference>
<dbReference type="InterPro" id="IPR035959">
    <property type="entry name" value="RutC-like_sf"/>
</dbReference>